<gene>
    <name evidence="6 8" type="primary">azoR</name>
    <name evidence="8" type="ORF">PNK_0872</name>
</gene>
<keyword evidence="3 6" id="KW-0560">Oxidoreductase</keyword>
<reference evidence="9" key="1">
    <citation type="submission" date="2015-09" db="EMBL/GenBank/DDBJ databases">
        <authorList>
            <person name="Bertelli C."/>
        </authorList>
    </citation>
    <scope>NUCLEOTIDE SEQUENCE [LARGE SCALE GENOMIC DNA]</scope>
    <source>
        <strain evidence="9">KNic</strain>
    </source>
</reference>
<dbReference type="EMBL" id="LN879502">
    <property type="protein sequence ID" value="CUI16497.1"/>
    <property type="molecule type" value="Genomic_DNA"/>
</dbReference>
<dbReference type="Pfam" id="PF02525">
    <property type="entry name" value="Flavodoxin_2"/>
    <property type="match status" value="1"/>
</dbReference>
<dbReference type="STRING" id="389348.PNK_0872"/>
<accession>A0A0U5EQX8</accession>
<dbReference type="InterPro" id="IPR003680">
    <property type="entry name" value="Flavodoxin_fold"/>
</dbReference>
<feature type="domain" description="Flavodoxin-like fold" evidence="7">
    <location>
        <begin position="3"/>
        <end position="204"/>
    </location>
</feature>
<sequence length="209" mass="23668">MSRLLYIESSPRKKRAASIDVAHTFLNEYRETHPTDEVITLDLWNHDIPPFDGDIIDAKYAIMHNQAHTEAQRKAWRAVEHTIAEFKNADKYVFSLPMWNFGIPYKLKHYIDVIVQPGYTFNYSPADGYKGLVTNKPALLICARGGAYGSGTGGESLDLQIPYMETILKFIGFTDIRSLIIEPMLSGPEVKDKAVQKAKENAVKWANSF</sequence>
<dbReference type="GO" id="GO:0016655">
    <property type="term" value="F:oxidoreductase activity, acting on NAD(P)H, quinone or similar compound as acceptor"/>
    <property type="evidence" value="ECO:0007669"/>
    <property type="project" value="InterPro"/>
</dbReference>
<dbReference type="InParanoid" id="A0A0U5EQX8"/>
<dbReference type="RefSeq" id="WP_032125366.1">
    <property type="nucleotide sequence ID" value="NZ_LN879502.1"/>
</dbReference>
<feature type="binding site" evidence="6">
    <location>
        <position position="10"/>
    </location>
    <ligand>
        <name>FMN</name>
        <dbReference type="ChEBI" id="CHEBI:58210"/>
    </ligand>
</feature>
<keyword evidence="2 6" id="KW-0288">FMN</keyword>
<dbReference type="PANTHER" id="PTHR43741:SF4">
    <property type="entry name" value="FMN-DEPENDENT NADH:QUINONE OXIDOREDUCTASE"/>
    <property type="match status" value="1"/>
</dbReference>
<dbReference type="GO" id="GO:0010181">
    <property type="term" value="F:FMN binding"/>
    <property type="evidence" value="ECO:0007669"/>
    <property type="project" value="UniProtKB-UniRule"/>
</dbReference>
<comment type="catalytic activity">
    <reaction evidence="6">
        <text>2 a quinone + NADH + H(+) = 2 a 1,4-benzosemiquinone + NAD(+)</text>
        <dbReference type="Rhea" id="RHEA:65952"/>
        <dbReference type="ChEBI" id="CHEBI:15378"/>
        <dbReference type="ChEBI" id="CHEBI:57540"/>
        <dbReference type="ChEBI" id="CHEBI:57945"/>
        <dbReference type="ChEBI" id="CHEBI:132124"/>
        <dbReference type="ChEBI" id="CHEBI:134225"/>
    </reaction>
</comment>
<dbReference type="Proteomes" id="UP000069902">
    <property type="component" value="Chromosome cPNK"/>
</dbReference>
<organism evidence="8 9">
    <name type="scientific">Candidatus Protochlamydia naegleriophila</name>
    <dbReference type="NCBI Taxonomy" id="389348"/>
    <lineage>
        <taxon>Bacteria</taxon>
        <taxon>Pseudomonadati</taxon>
        <taxon>Chlamydiota</taxon>
        <taxon>Chlamydiia</taxon>
        <taxon>Parachlamydiales</taxon>
        <taxon>Parachlamydiaceae</taxon>
        <taxon>Candidatus Protochlamydia</taxon>
    </lineage>
</organism>
<dbReference type="GO" id="GO:0016652">
    <property type="term" value="F:oxidoreductase activity, acting on NAD(P)H as acceptor"/>
    <property type="evidence" value="ECO:0007669"/>
    <property type="project" value="UniProtKB-UniRule"/>
</dbReference>
<dbReference type="FunCoup" id="A0A0U5EQX8">
    <property type="interactions" value="41"/>
</dbReference>
<keyword evidence="1 6" id="KW-0285">Flavoprotein</keyword>
<dbReference type="Gene3D" id="3.40.50.360">
    <property type="match status" value="1"/>
</dbReference>
<dbReference type="PANTHER" id="PTHR43741">
    <property type="entry name" value="FMN-DEPENDENT NADH-AZOREDUCTASE 1"/>
    <property type="match status" value="1"/>
</dbReference>
<dbReference type="EC" id="1.6.5.-" evidence="6"/>
<evidence type="ECO:0000256" key="2">
    <source>
        <dbReference type="ARBA" id="ARBA00022643"/>
    </source>
</evidence>
<comment type="caution">
    <text evidence="6">Lacks conserved residue(s) required for the propagation of feature annotation.</text>
</comment>
<proteinExistence type="inferred from homology"/>
<comment type="function">
    <text evidence="6">Quinone reductase that provides resistance to thiol-specific stress caused by electrophilic quinones.</text>
</comment>
<dbReference type="InterPro" id="IPR050104">
    <property type="entry name" value="FMN-dep_NADH:Q_OxRdtase_AzoR1"/>
</dbReference>
<dbReference type="PATRIC" id="fig|389348.3.peg.956"/>
<dbReference type="HAMAP" id="MF_01216">
    <property type="entry name" value="Azoreductase_type1"/>
    <property type="match status" value="1"/>
</dbReference>
<protein>
    <recommendedName>
        <fullName evidence="6">FMN dependent NADH:quinone oxidoreductase</fullName>
        <ecNumber evidence="6">1.6.5.-</ecNumber>
    </recommendedName>
    <alternativeName>
        <fullName evidence="6">Azo-dye reductase</fullName>
    </alternativeName>
    <alternativeName>
        <fullName evidence="6">FMN-dependent NADH-azo compound oxidoreductase</fullName>
    </alternativeName>
    <alternativeName>
        <fullName evidence="6">FMN-dependent NADH-azoreductase</fullName>
        <ecNumber evidence="6">1.7.1.17</ecNumber>
    </alternativeName>
</protein>
<evidence type="ECO:0000313" key="8">
    <source>
        <dbReference type="EMBL" id="CUI16497.1"/>
    </source>
</evidence>
<comment type="subunit">
    <text evidence="6">Homodimer.</text>
</comment>
<evidence type="ECO:0000256" key="6">
    <source>
        <dbReference type="HAMAP-Rule" id="MF_01216"/>
    </source>
</evidence>
<keyword evidence="4 6" id="KW-0520">NAD</keyword>
<dbReference type="GO" id="GO:0009055">
    <property type="term" value="F:electron transfer activity"/>
    <property type="evidence" value="ECO:0007669"/>
    <property type="project" value="UniProtKB-UniRule"/>
</dbReference>
<comment type="similarity">
    <text evidence="6">Belongs to the azoreductase type 1 family.</text>
</comment>
<name>A0A0U5EQX8_9BACT</name>
<feature type="binding site" evidence="6">
    <location>
        <begin position="98"/>
        <end position="101"/>
    </location>
    <ligand>
        <name>FMN</name>
        <dbReference type="ChEBI" id="CHEBI:58210"/>
    </ligand>
</feature>
<dbReference type="AlphaFoldDB" id="A0A0U5EQX8"/>
<comment type="function">
    <text evidence="6">Also exhibits azoreductase activity. Catalyzes the reductive cleavage of the azo bond in aromatic azo compounds to the corresponding amines.</text>
</comment>
<comment type="catalytic activity">
    <reaction evidence="5">
        <text>N,N-dimethyl-1,4-phenylenediamine + anthranilate + 2 NAD(+) = 2-(4-dimethylaminophenyl)diazenylbenzoate + 2 NADH + 2 H(+)</text>
        <dbReference type="Rhea" id="RHEA:55872"/>
        <dbReference type="ChEBI" id="CHEBI:15378"/>
        <dbReference type="ChEBI" id="CHEBI:15783"/>
        <dbReference type="ChEBI" id="CHEBI:16567"/>
        <dbReference type="ChEBI" id="CHEBI:57540"/>
        <dbReference type="ChEBI" id="CHEBI:57945"/>
        <dbReference type="ChEBI" id="CHEBI:71579"/>
        <dbReference type="EC" id="1.7.1.17"/>
    </reaction>
    <physiologicalReaction direction="right-to-left" evidence="5">
        <dbReference type="Rhea" id="RHEA:55874"/>
    </physiologicalReaction>
</comment>
<evidence type="ECO:0000259" key="7">
    <source>
        <dbReference type="Pfam" id="PF02525"/>
    </source>
</evidence>
<evidence type="ECO:0000256" key="3">
    <source>
        <dbReference type="ARBA" id="ARBA00023002"/>
    </source>
</evidence>
<dbReference type="KEGG" id="pnl:PNK_0872"/>
<evidence type="ECO:0000313" key="9">
    <source>
        <dbReference type="Proteomes" id="UP000069902"/>
    </source>
</evidence>
<dbReference type="EC" id="1.7.1.17" evidence="6"/>
<evidence type="ECO:0000256" key="5">
    <source>
        <dbReference type="ARBA" id="ARBA00048542"/>
    </source>
</evidence>
<evidence type="ECO:0000256" key="4">
    <source>
        <dbReference type="ARBA" id="ARBA00023027"/>
    </source>
</evidence>
<keyword evidence="9" id="KW-1185">Reference proteome</keyword>
<evidence type="ECO:0000256" key="1">
    <source>
        <dbReference type="ARBA" id="ARBA00022630"/>
    </source>
</evidence>
<dbReference type="InterPro" id="IPR029039">
    <property type="entry name" value="Flavoprotein-like_sf"/>
</dbReference>
<dbReference type="InterPro" id="IPR023048">
    <property type="entry name" value="NADH:quinone_OxRdtase_FMN_depd"/>
</dbReference>
<comment type="cofactor">
    <cofactor evidence="6">
        <name>FMN</name>
        <dbReference type="ChEBI" id="CHEBI:58210"/>
    </cofactor>
    <text evidence="6">Binds 1 FMN per subunit.</text>
</comment>
<dbReference type="SUPFAM" id="SSF52218">
    <property type="entry name" value="Flavoproteins"/>
    <property type="match status" value="1"/>
</dbReference>